<comment type="caution">
    <text evidence="3">The sequence shown here is derived from an EMBL/GenBank/DDBJ whole genome shotgun (WGS) entry which is preliminary data.</text>
</comment>
<accession>A0ABS1RQE4</accession>
<evidence type="ECO:0000313" key="4">
    <source>
        <dbReference type="Proteomes" id="UP000604473"/>
    </source>
</evidence>
<dbReference type="RefSeq" id="WP_202247847.1">
    <property type="nucleotide sequence ID" value="NZ_JAESJJ010000004.1"/>
</dbReference>
<evidence type="ECO:0000259" key="2">
    <source>
        <dbReference type="Pfam" id="PF13609"/>
    </source>
</evidence>
<dbReference type="Gene3D" id="2.40.160.10">
    <property type="entry name" value="Porin"/>
    <property type="match status" value="1"/>
</dbReference>
<name>A0ABS1RQE4_RHOSU</name>
<dbReference type="SUPFAM" id="SSF56935">
    <property type="entry name" value="Porins"/>
    <property type="match status" value="1"/>
</dbReference>
<dbReference type="EMBL" id="JAESJJ010000004">
    <property type="protein sequence ID" value="MBL3608276.1"/>
    <property type="molecule type" value="Genomic_DNA"/>
</dbReference>
<feature type="signal peptide" evidence="1">
    <location>
        <begin position="1"/>
        <end position="20"/>
    </location>
</feature>
<organism evidence="3 4">
    <name type="scientific">Rhodovulum sulfidophilum</name>
    <name type="common">Rhodobacter sulfidophilus</name>
    <dbReference type="NCBI Taxonomy" id="35806"/>
    <lineage>
        <taxon>Bacteria</taxon>
        <taxon>Pseudomonadati</taxon>
        <taxon>Pseudomonadota</taxon>
        <taxon>Alphaproteobacteria</taxon>
        <taxon>Rhodobacterales</taxon>
        <taxon>Paracoccaceae</taxon>
        <taxon>Rhodovulum</taxon>
    </lineage>
</organism>
<sequence length="355" mass="36557">MKKVLFATTALVASAGFAAADITFSGSAEMGIVGGGKNAPGVSSFTGNGDDSTTEFNNDFTLTVVGSGQTDSGLSFGISVDFSTDAEPDANGNVSLDNEAVFISGDFGTLTLGEIDGAVDKRLTEVYNAIGQYSIGDEETVHAGFQGSYGDGAYDNQILRYDYAFGDFGFSASMELNDDRTGGDNADNGYALGLSYNTDMGGVGIGFGLGYQYLEATAGGWAPGNLDDYTGLTWAAGTEVDIIAATVSADFNNGFTAGLEYSNFDPDGPSGTSYGDIDHYSIGLGYSINALSLGVSYGKYDADNFIGDADGYALTAAYDLGGGATIVAAYSDSDVDNASSNDDFETYSLGVVMNF</sequence>
<keyword evidence="4" id="KW-1185">Reference proteome</keyword>
<keyword evidence="1" id="KW-0732">Signal</keyword>
<dbReference type="InterPro" id="IPR033900">
    <property type="entry name" value="Gram_neg_porin_domain"/>
</dbReference>
<gene>
    <name evidence="3" type="ORF">JMM60_05585</name>
</gene>
<protein>
    <submittedName>
        <fullName evidence="3">Porin</fullName>
    </submittedName>
</protein>
<dbReference type="InterPro" id="IPR023614">
    <property type="entry name" value="Porin_dom_sf"/>
</dbReference>
<dbReference type="Pfam" id="PF13609">
    <property type="entry name" value="Porin_4"/>
    <property type="match status" value="1"/>
</dbReference>
<feature type="domain" description="Porin" evidence="2">
    <location>
        <begin position="7"/>
        <end position="337"/>
    </location>
</feature>
<proteinExistence type="predicted"/>
<reference evidence="3 4" key="1">
    <citation type="submission" date="2021-01" db="EMBL/GenBank/DDBJ databases">
        <title>Draft genomes of Rhodovulum sulfidophilum.</title>
        <authorList>
            <person name="Guzman M.S."/>
        </authorList>
    </citation>
    <scope>NUCLEOTIDE SEQUENCE [LARGE SCALE GENOMIC DNA]</scope>
    <source>
        <strain evidence="3 4">AB35</strain>
    </source>
</reference>
<dbReference type="Proteomes" id="UP000604473">
    <property type="component" value="Unassembled WGS sequence"/>
</dbReference>
<feature type="chain" id="PRO_5045678586" evidence="1">
    <location>
        <begin position="21"/>
        <end position="355"/>
    </location>
</feature>
<evidence type="ECO:0000313" key="3">
    <source>
        <dbReference type="EMBL" id="MBL3608276.1"/>
    </source>
</evidence>
<evidence type="ECO:0000256" key="1">
    <source>
        <dbReference type="SAM" id="SignalP"/>
    </source>
</evidence>